<dbReference type="AlphaFoldDB" id="C7NRR9"/>
<keyword evidence="3" id="KW-1185">Reference proteome</keyword>
<keyword evidence="1" id="KW-0812">Transmembrane</keyword>
<dbReference type="Proteomes" id="UP000002071">
    <property type="component" value="Chromosome"/>
</dbReference>
<gene>
    <name evidence="2" type="ordered locus">Huta_2863</name>
</gene>
<dbReference type="eggNOG" id="arCOG07777">
    <property type="taxonomic scope" value="Archaea"/>
</dbReference>
<dbReference type="RefSeq" id="WP_015790586.1">
    <property type="nucleotide sequence ID" value="NC_013158.1"/>
</dbReference>
<evidence type="ECO:0000256" key="1">
    <source>
        <dbReference type="SAM" id="Phobius"/>
    </source>
</evidence>
<organism evidence="2 3">
    <name type="scientific">Halorhabdus utahensis (strain DSM 12940 / JCM 11049 / AX-2)</name>
    <dbReference type="NCBI Taxonomy" id="519442"/>
    <lineage>
        <taxon>Archaea</taxon>
        <taxon>Methanobacteriati</taxon>
        <taxon>Methanobacteriota</taxon>
        <taxon>Stenosarchaea group</taxon>
        <taxon>Halobacteria</taxon>
        <taxon>Halobacteriales</taxon>
        <taxon>Haloarculaceae</taxon>
        <taxon>Halorhabdus</taxon>
    </lineage>
</organism>
<evidence type="ECO:0000313" key="3">
    <source>
        <dbReference type="Proteomes" id="UP000002071"/>
    </source>
</evidence>
<dbReference type="STRING" id="519442.Huta_2863"/>
<dbReference type="EMBL" id="CP001687">
    <property type="protein sequence ID" value="ACV13024.1"/>
    <property type="molecule type" value="Genomic_DNA"/>
</dbReference>
<sequence>MVTPGNGRGDDRGQLVVIAALMIALTVLGSVVLLNSVHSSPEVAVSSDASSLAETERSTMELRDELRTAFLATNASDIATNDNRVAFVDQQYFKTVVETFGTEYNELLTSDRAMVVNATYNDSAAVEGAIVSHTGSTSLSGTQRLLENAAGEAPLVSVNATLGPTEEVALEFNDTDAGTRFLNVTNSDVEFEGSDLCDFTGSSVVQVDLYNGTGEISTDDDFCGNLSVDYGDFNNVTLHNSADINGSTIEISAVEADCGASGVDCVDKSGIDLMPTFILKTADPSVTYEGNITVFEVTDS</sequence>
<accession>C7NRR9</accession>
<reference evidence="2 3" key="1">
    <citation type="journal article" date="2009" name="Stand. Genomic Sci.">
        <title>Complete genome sequence of Halorhabdus utahensis type strain (AX-2).</title>
        <authorList>
            <person name="Anderson I."/>
            <person name="Tindall B.J."/>
            <person name="Pomrenke H."/>
            <person name="Goker M."/>
            <person name="Lapidus A."/>
            <person name="Nolan M."/>
            <person name="Copeland A."/>
            <person name="Glavina Del Rio T."/>
            <person name="Chen F."/>
            <person name="Tice H."/>
            <person name="Cheng J.F."/>
            <person name="Lucas S."/>
            <person name="Chertkov O."/>
            <person name="Bruce D."/>
            <person name="Brettin T."/>
            <person name="Detter J.C."/>
            <person name="Han C."/>
            <person name="Goodwin L."/>
            <person name="Land M."/>
            <person name="Hauser L."/>
            <person name="Chang Y.J."/>
            <person name="Jeffries C.D."/>
            <person name="Pitluck S."/>
            <person name="Pati A."/>
            <person name="Mavromatis K."/>
            <person name="Ivanova N."/>
            <person name="Ovchinnikova G."/>
            <person name="Chen A."/>
            <person name="Palaniappan K."/>
            <person name="Chain P."/>
            <person name="Rohde M."/>
            <person name="Bristow J."/>
            <person name="Eisen J.A."/>
            <person name="Markowitz V."/>
            <person name="Hugenholtz P."/>
            <person name="Kyrpides N.C."/>
            <person name="Klenk H.P."/>
        </authorList>
    </citation>
    <scope>NUCLEOTIDE SEQUENCE [LARGE SCALE GENOMIC DNA]</scope>
    <source>
        <strain evidence="3">DSM 12940 / JCM 11049 / AX-2</strain>
    </source>
</reference>
<name>C7NRR9_HALUD</name>
<feature type="transmembrane region" description="Helical" evidence="1">
    <location>
        <begin position="15"/>
        <end position="34"/>
    </location>
</feature>
<dbReference type="InterPro" id="IPR055685">
    <property type="entry name" value="DUF7261"/>
</dbReference>
<keyword evidence="1" id="KW-0472">Membrane</keyword>
<dbReference type="HOGENOM" id="CLU_982144_0_0_2"/>
<proteinExistence type="predicted"/>
<dbReference type="GeneID" id="8385172"/>
<dbReference type="KEGG" id="hut:Huta_2863"/>
<keyword evidence="1" id="KW-1133">Transmembrane helix</keyword>
<dbReference type="Pfam" id="PF23922">
    <property type="entry name" value="DUF7261"/>
    <property type="match status" value="1"/>
</dbReference>
<protein>
    <submittedName>
        <fullName evidence="2">Uncharacterized protein</fullName>
    </submittedName>
</protein>
<evidence type="ECO:0000313" key="2">
    <source>
        <dbReference type="EMBL" id="ACV13024.1"/>
    </source>
</evidence>